<feature type="compositionally biased region" description="Low complexity" evidence="4">
    <location>
        <begin position="407"/>
        <end position="423"/>
    </location>
</feature>
<dbReference type="SMART" id="SM00353">
    <property type="entry name" value="HLH"/>
    <property type="match status" value="1"/>
</dbReference>
<feature type="compositionally biased region" description="Polar residues" evidence="4">
    <location>
        <begin position="485"/>
        <end position="498"/>
    </location>
</feature>
<feature type="compositionally biased region" description="Polar residues" evidence="4">
    <location>
        <begin position="1"/>
        <end position="20"/>
    </location>
</feature>
<dbReference type="PROSITE" id="PS50888">
    <property type="entry name" value="BHLH"/>
    <property type="match status" value="1"/>
</dbReference>
<feature type="region of interest" description="Disordered" evidence="4">
    <location>
        <begin position="436"/>
        <end position="466"/>
    </location>
</feature>
<evidence type="ECO:0000259" key="5">
    <source>
        <dbReference type="PROSITE" id="PS50888"/>
    </source>
</evidence>
<feature type="region of interest" description="Disordered" evidence="4">
    <location>
        <begin position="365"/>
        <end position="423"/>
    </location>
</feature>
<accession>A0ABP1RR42</accession>
<proteinExistence type="predicted"/>
<evidence type="ECO:0000313" key="7">
    <source>
        <dbReference type="Proteomes" id="UP001642540"/>
    </source>
</evidence>
<dbReference type="Gene3D" id="4.10.280.10">
    <property type="entry name" value="Helix-loop-helix DNA-binding domain"/>
    <property type="match status" value="1"/>
</dbReference>
<name>A0ABP1RR42_9HEXA</name>
<feature type="region of interest" description="Disordered" evidence="4">
    <location>
        <begin position="77"/>
        <end position="121"/>
    </location>
</feature>
<feature type="compositionally biased region" description="Polar residues" evidence="4">
    <location>
        <begin position="82"/>
        <end position="95"/>
    </location>
</feature>
<gene>
    <name evidence="6" type="ORF">ODALV1_LOCUS25166</name>
</gene>
<dbReference type="CDD" id="cd19708">
    <property type="entry name" value="bHLH_TS_dHLH3B_like"/>
    <property type="match status" value="1"/>
</dbReference>
<evidence type="ECO:0000256" key="1">
    <source>
        <dbReference type="ARBA" id="ARBA00023015"/>
    </source>
</evidence>
<organism evidence="6 7">
    <name type="scientific">Orchesella dallaii</name>
    <dbReference type="NCBI Taxonomy" id="48710"/>
    <lineage>
        <taxon>Eukaryota</taxon>
        <taxon>Metazoa</taxon>
        <taxon>Ecdysozoa</taxon>
        <taxon>Arthropoda</taxon>
        <taxon>Hexapoda</taxon>
        <taxon>Collembola</taxon>
        <taxon>Entomobryomorpha</taxon>
        <taxon>Entomobryoidea</taxon>
        <taxon>Orchesellidae</taxon>
        <taxon>Orchesellinae</taxon>
        <taxon>Orchesella</taxon>
    </lineage>
</organism>
<dbReference type="Proteomes" id="UP001642540">
    <property type="component" value="Unassembled WGS sequence"/>
</dbReference>
<feature type="region of interest" description="Disordered" evidence="4">
    <location>
        <begin position="480"/>
        <end position="513"/>
    </location>
</feature>
<feature type="compositionally biased region" description="Basic and acidic residues" evidence="4">
    <location>
        <begin position="166"/>
        <end position="175"/>
    </location>
</feature>
<evidence type="ECO:0000313" key="6">
    <source>
        <dbReference type="EMBL" id="CAL8133661.1"/>
    </source>
</evidence>
<evidence type="ECO:0000256" key="4">
    <source>
        <dbReference type="SAM" id="MobiDB-lite"/>
    </source>
</evidence>
<dbReference type="InterPro" id="IPR040238">
    <property type="entry name" value="TAL-like"/>
</dbReference>
<dbReference type="PANTHER" id="PTHR13864">
    <property type="entry name" value="T-CELL ACUTE LYMPHOCYTIC LEUKEMIA/STEM CELL LEUKEMIA-RELATED"/>
    <property type="match status" value="1"/>
</dbReference>
<feature type="domain" description="BHLH" evidence="5">
    <location>
        <begin position="230"/>
        <end position="282"/>
    </location>
</feature>
<evidence type="ECO:0000256" key="3">
    <source>
        <dbReference type="ARBA" id="ARBA00023163"/>
    </source>
</evidence>
<feature type="compositionally biased region" description="Polar residues" evidence="4">
    <location>
        <begin position="397"/>
        <end position="406"/>
    </location>
</feature>
<protein>
    <recommendedName>
        <fullName evidence="5">BHLH domain-containing protein</fullName>
    </recommendedName>
</protein>
<feature type="compositionally biased region" description="Low complexity" evidence="4">
    <location>
        <begin position="371"/>
        <end position="386"/>
    </location>
</feature>
<evidence type="ECO:0000256" key="2">
    <source>
        <dbReference type="ARBA" id="ARBA00023125"/>
    </source>
</evidence>
<keyword evidence="2" id="KW-0238">DNA-binding</keyword>
<dbReference type="InterPro" id="IPR036638">
    <property type="entry name" value="HLH_DNA-bd_sf"/>
</dbReference>
<keyword evidence="3" id="KW-0804">Transcription</keyword>
<feature type="compositionally biased region" description="Polar residues" evidence="4">
    <location>
        <begin position="103"/>
        <end position="120"/>
    </location>
</feature>
<sequence length="513" mass="55182">MMLDPSRSTVSPDDSNSQDLSLAHHHQPQHQQGSGGVGSGVIRATSRGCRSSSVCSLDDDMLDYSDEELDSDISVDTMDFDYNSSGQHNGINENSWDVEGPGASNSTGAMRKTGSGSSFINPEHSLALKAASLKSKLLRSGAISPGEGKSQDVCSSGEVDGEDEDVKEKGKDGRSKNRLRKTNLDLGPLSIKTKSSSGDICAAGSTPPDSPPSSYSQDPSSSSGHSPRHPRKVFTNTRERWRQQNVSGAFAELRRLVPTHPPDRKLSKNEILRLAIRYIRLLASILEWQDKSSNNNNNNIMTMGNNNNSNKNNRHLYSSQGFNNGCHFNNLNNKTGSHHHHNSHGISMACNEIFGNIFGDEAESGSSKKISGSNFTKFSSSGSKGKSQSRKMKVSKMTGNVSQPKKSQQQQQHYHSQQQQSHSSCNNVLMLRIKEEVHSPTSSSSSLGGGGGRGSNGSCSSSAAGDFDSLVDPFEMECGVAADNNPINPSQPNVNVRNNGMHHGCSSGNEKSE</sequence>
<keyword evidence="1" id="KW-0805">Transcription regulation</keyword>
<reference evidence="6 7" key="1">
    <citation type="submission" date="2024-08" db="EMBL/GenBank/DDBJ databases">
        <authorList>
            <person name="Cucini C."/>
            <person name="Frati F."/>
        </authorList>
    </citation>
    <scope>NUCLEOTIDE SEQUENCE [LARGE SCALE GENOMIC DNA]</scope>
</reference>
<dbReference type="InterPro" id="IPR011598">
    <property type="entry name" value="bHLH_dom"/>
</dbReference>
<dbReference type="EMBL" id="CAXLJM020000101">
    <property type="protein sequence ID" value="CAL8133661.1"/>
    <property type="molecule type" value="Genomic_DNA"/>
</dbReference>
<dbReference type="PANTHER" id="PTHR13864:SF15">
    <property type="entry name" value="T-CELL ACUTE LYMPHOCYTIC LEUKEMIA PROTEIN 1 HOMOLOG-RELATED"/>
    <property type="match status" value="1"/>
</dbReference>
<comment type="caution">
    <text evidence="6">The sequence shown here is derived from an EMBL/GenBank/DDBJ whole genome shotgun (WGS) entry which is preliminary data.</text>
</comment>
<feature type="region of interest" description="Disordered" evidence="4">
    <location>
        <begin position="141"/>
        <end position="238"/>
    </location>
</feature>
<keyword evidence="7" id="KW-1185">Reference proteome</keyword>
<feature type="region of interest" description="Disordered" evidence="4">
    <location>
        <begin position="1"/>
        <end position="57"/>
    </location>
</feature>
<feature type="compositionally biased region" description="Low complexity" evidence="4">
    <location>
        <begin position="204"/>
        <end position="225"/>
    </location>
</feature>
<dbReference type="SUPFAM" id="SSF47459">
    <property type="entry name" value="HLH, helix-loop-helix DNA-binding domain"/>
    <property type="match status" value="1"/>
</dbReference>
<dbReference type="Pfam" id="PF00010">
    <property type="entry name" value="HLH"/>
    <property type="match status" value="1"/>
</dbReference>